<dbReference type="GO" id="GO:0045892">
    <property type="term" value="P:negative regulation of DNA-templated transcription"/>
    <property type="evidence" value="ECO:0007669"/>
    <property type="project" value="InterPro"/>
</dbReference>
<dbReference type="SUPFAM" id="SSF52047">
    <property type="entry name" value="RNI-like"/>
    <property type="match status" value="1"/>
</dbReference>
<dbReference type="InterPro" id="IPR050694">
    <property type="entry name" value="LRRC14/PRAME"/>
</dbReference>
<dbReference type="InterPro" id="IPR026271">
    <property type="entry name" value="PRAME"/>
</dbReference>
<name>A0A6P8GTW2_CLUHA</name>
<evidence type="ECO:0000256" key="4">
    <source>
        <dbReference type="ARBA" id="ARBA00067566"/>
    </source>
</evidence>
<dbReference type="KEGG" id="char:105905332"/>
<sequence>MRSLRFLAAESFVGCGPSAHENISSLSHNLYPLIFKAAYLREEAAFLHDLVQTWPLPQLNLQRLLGRTSDCQEDLTSRTCRICLDAVFTGLRDYVLSAPKTYAKSLRLVDLTGLQDQERQPCNCEKTLGRWARTERLTRMCYEVMVAIQAGTADPSALDTEVDVRLEAFVTGRSYEVVVQALLLRRHCPLKIRCTTLRADSISVKNLVYFLRLAEPEGLQKLEVVHNVHLEASHLEVILSKLDLRELRSLTLPARALNVRRMGPEELGQFGVLGDLLSKLTHLSELYLGFSTLTGHLRRLISPLTTPLQCLELANCSLSAIDMAYLANSLHSENLVRLDLSGHEVGDLFPNTFRKLLHRCSATLCSLCLEECGLEDEHLELLLEALAPCDSLQEFKILGNPLSWVALRRIFNMLAQRFPNLRYVELPVPRDCYPADVTYPLDDSILLQYDEEKFSEARAELVGILEHSGKGHVEVCTPLLGVYDPDINETANELGVSMVNAFKDVVGDFIDTVTDVEERRESRLME</sequence>
<dbReference type="GO" id="GO:0005737">
    <property type="term" value="C:cytoplasm"/>
    <property type="evidence" value="ECO:0007669"/>
    <property type="project" value="TreeGrafter"/>
</dbReference>
<dbReference type="GO" id="GO:0045596">
    <property type="term" value="P:negative regulation of cell differentiation"/>
    <property type="evidence" value="ECO:0007669"/>
    <property type="project" value="InterPro"/>
</dbReference>
<protein>
    <recommendedName>
        <fullName evidence="4">Leucine-rich repeat-containing protein 14B</fullName>
    </recommendedName>
</protein>
<gene>
    <name evidence="6 7" type="primary">lrrc14b</name>
</gene>
<dbReference type="Proteomes" id="UP000515152">
    <property type="component" value="Chromosome 19"/>
</dbReference>
<dbReference type="GO" id="GO:0043066">
    <property type="term" value="P:negative regulation of apoptotic process"/>
    <property type="evidence" value="ECO:0007669"/>
    <property type="project" value="InterPro"/>
</dbReference>
<dbReference type="PANTHER" id="PTHR14224">
    <property type="entry name" value="SIMILAR TO PREFERENTIALLY EXPRESSED ANTIGEN IN MELANOMA-LIKE 3"/>
    <property type="match status" value="1"/>
</dbReference>
<keyword evidence="5" id="KW-1185">Reference proteome</keyword>
<dbReference type="OrthoDB" id="8875973at2759"/>
<evidence type="ECO:0000256" key="3">
    <source>
        <dbReference type="ARBA" id="ARBA00022737"/>
    </source>
</evidence>
<evidence type="ECO:0000313" key="6">
    <source>
        <dbReference type="RefSeq" id="XP_031442007.1"/>
    </source>
</evidence>
<keyword evidence="3" id="KW-0677">Repeat</keyword>
<evidence type="ECO:0000313" key="5">
    <source>
        <dbReference type="Proteomes" id="UP000515152"/>
    </source>
</evidence>
<organism evidence="5 7">
    <name type="scientific">Clupea harengus</name>
    <name type="common">Atlantic herring</name>
    <dbReference type="NCBI Taxonomy" id="7950"/>
    <lineage>
        <taxon>Eukaryota</taxon>
        <taxon>Metazoa</taxon>
        <taxon>Chordata</taxon>
        <taxon>Craniata</taxon>
        <taxon>Vertebrata</taxon>
        <taxon>Euteleostomi</taxon>
        <taxon>Actinopterygii</taxon>
        <taxon>Neopterygii</taxon>
        <taxon>Teleostei</taxon>
        <taxon>Clupei</taxon>
        <taxon>Clupeiformes</taxon>
        <taxon>Clupeoidei</taxon>
        <taxon>Clupeidae</taxon>
        <taxon>Clupea</taxon>
    </lineage>
</organism>
<evidence type="ECO:0000256" key="1">
    <source>
        <dbReference type="ARBA" id="ARBA00009552"/>
    </source>
</evidence>
<dbReference type="GeneTree" id="ENSGT01030000234531"/>
<accession>A0A6P8GTW2</accession>
<dbReference type="GeneID" id="105905332"/>
<dbReference type="FunFam" id="3.80.10.10:FF:000313">
    <property type="entry name" value="Leucine rich repeat containing 14B"/>
    <property type="match status" value="1"/>
</dbReference>
<dbReference type="GO" id="GO:0008284">
    <property type="term" value="P:positive regulation of cell population proliferation"/>
    <property type="evidence" value="ECO:0007669"/>
    <property type="project" value="InterPro"/>
</dbReference>
<comment type="similarity">
    <text evidence="1">Belongs to the PRAME family. LRRC14 subfamily.</text>
</comment>
<evidence type="ECO:0000256" key="2">
    <source>
        <dbReference type="ARBA" id="ARBA00022614"/>
    </source>
</evidence>
<dbReference type="RefSeq" id="XP_031442008.1">
    <property type="nucleotide sequence ID" value="XM_031586148.2"/>
</dbReference>
<dbReference type="Gene3D" id="3.80.10.10">
    <property type="entry name" value="Ribonuclease Inhibitor"/>
    <property type="match status" value="1"/>
</dbReference>
<reference evidence="6 7" key="1">
    <citation type="submission" date="2025-04" db="UniProtKB">
        <authorList>
            <consortium name="RefSeq"/>
        </authorList>
    </citation>
    <scope>IDENTIFICATION</scope>
</reference>
<keyword evidence="2" id="KW-0433">Leucine-rich repeat</keyword>
<dbReference type="InterPro" id="IPR032675">
    <property type="entry name" value="LRR_dom_sf"/>
</dbReference>
<dbReference type="RefSeq" id="XP_031442007.1">
    <property type="nucleotide sequence ID" value="XM_031586147.2"/>
</dbReference>
<dbReference type="PIRSF" id="PIRSF038286">
    <property type="entry name" value="PRAME"/>
    <property type="match status" value="1"/>
</dbReference>
<dbReference type="PANTHER" id="PTHR14224:SF27">
    <property type="entry name" value="LEUCINE-RICH REPEAT-CONTAINING PROTEIN 14B"/>
    <property type="match status" value="1"/>
</dbReference>
<dbReference type="AlphaFoldDB" id="A0A6P8GTW2"/>
<proteinExistence type="inferred from homology"/>
<evidence type="ECO:0000313" key="7">
    <source>
        <dbReference type="RefSeq" id="XP_031442008.1"/>
    </source>
</evidence>
<dbReference type="CTD" id="389257"/>